<evidence type="ECO:0000313" key="2">
    <source>
        <dbReference type="Proteomes" id="UP001210120"/>
    </source>
</evidence>
<dbReference type="EMBL" id="CP115156">
    <property type="protein sequence ID" value="WBL31360.1"/>
    <property type="molecule type" value="Genomic_DNA"/>
</dbReference>
<reference evidence="1" key="1">
    <citation type="submission" date="2022-12" db="EMBL/GenBank/DDBJ databases">
        <title>Genomic Characterization of Candidatus Phytoplasma sacchari in China.</title>
        <authorList>
            <person name="Zhang R.-Y."/>
        </authorList>
    </citation>
    <scope>NUCLEOTIDE SEQUENCE [LARGE SCALE GENOMIC DNA]</scope>
    <source>
        <strain evidence="1">SCWL1</strain>
    </source>
</reference>
<keyword evidence="2" id="KW-1185">Reference proteome</keyword>
<dbReference type="Proteomes" id="UP001210120">
    <property type="component" value="Chromosome"/>
</dbReference>
<organism evidence="1 2">
    <name type="scientific">Candidatus Phytoplasma sacchari</name>
    <dbReference type="NCBI Taxonomy" id="2609813"/>
    <lineage>
        <taxon>Bacteria</taxon>
        <taxon>Bacillati</taxon>
        <taxon>Mycoplasmatota</taxon>
        <taxon>Mollicutes</taxon>
        <taxon>Acholeplasmatales</taxon>
        <taxon>Acholeplasmataceae</taxon>
        <taxon>Candidatus Phytoplasma</taxon>
        <taxon>16SrXI (Rice yellow dwarf group)</taxon>
    </lineage>
</organism>
<gene>
    <name evidence="1" type="ORF">O7R10_01990</name>
</gene>
<sequence>MFTDSSKNYHDFLLKSDDYIQLKDLNIKIHTRYFKTKEEEIKREWFLNNLFFQYDSKDYNLSEVILFFNHIDEDNPEFFLQPEQIIKIVKGRLIIRDNYNILFIDYFQQLSEEERKKINLS</sequence>
<accession>A0ABY7M1V3</accession>
<proteinExistence type="predicted"/>
<protein>
    <submittedName>
        <fullName evidence="1">Uncharacterized protein</fullName>
    </submittedName>
</protein>
<name>A0ABY7M1V3_9MOLU</name>
<evidence type="ECO:0000313" key="1">
    <source>
        <dbReference type="EMBL" id="WBL31360.1"/>
    </source>
</evidence>